<feature type="domain" description="Thiolase-like protein type 1 additional C-terminal" evidence="4">
    <location>
        <begin position="408"/>
        <end position="493"/>
    </location>
</feature>
<evidence type="ECO:0000256" key="2">
    <source>
        <dbReference type="ARBA" id="ARBA00022679"/>
    </source>
</evidence>
<comment type="caution">
    <text evidence="5">The sequence shown here is derived from an EMBL/GenBank/DDBJ whole genome shotgun (WGS) entry which is preliminary data.</text>
</comment>
<proteinExistence type="inferred from homology"/>
<dbReference type="PANTHER" id="PTHR18919">
    <property type="entry name" value="ACETYL-COA C-ACYLTRANSFERASE"/>
    <property type="match status" value="1"/>
</dbReference>
<keyword evidence="2 5" id="KW-0808">Transferase</keyword>
<dbReference type="AlphaFoldDB" id="A0A2A4I764"/>
<gene>
    <name evidence="5" type="ORF">COA07_11745</name>
</gene>
<evidence type="ECO:0000313" key="6">
    <source>
        <dbReference type="Proteomes" id="UP000218323"/>
    </source>
</evidence>
<dbReference type="SUPFAM" id="SSF53901">
    <property type="entry name" value="Thiolase-like"/>
    <property type="match status" value="2"/>
</dbReference>
<dbReference type="Gene3D" id="2.40.50.840">
    <property type="match status" value="1"/>
</dbReference>
<protein>
    <submittedName>
        <fullName evidence="5">Acetyl-CoA acetyltransferase</fullName>
    </submittedName>
</protein>
<evidence type="ECO:0000256" key="1">
    <source>
        <dbReference type="ARBA" id="ARBA00010982"/>
    </source>
</evidence>
<name>A0A2A4I764_9SPHN</name>
<dbReference type="Pfam" id="PF18313">
    <property type="entry name" value="TLP1_add_C"/>
    <property type="match status" value="1"/>
</dbReference>
<dbReference type="Proteomes" id="UP000218323">
    <property type="component" value="Unassembled WGS sequence"/>
</dbReference>
<comment type="similarity">
    <text evidence="1">Belongs to the thiolase-like superfamily. Thiolase family.</text>
</comment>
<dbReference type="Gene3D" id="3.40.47.10">
    <property type="match status" value="1"/>
</dbReference>
<dbReference type="RefSeq" id="WP_066712277.1">
    <property type="nucleotide sequence ID" value="NZ_NWVC01000005.1"/>
</dbReference>
<reference evidence="5 6" key="1">
    <citation type="submission" date="2017-09" db="EMBL/GenBank/DDBJ databases">
        <title>Sphingomonas adhaesiva DSM 7418, whole genome shotgun sequence.</title>
        <authorList>
            <person name="Feng G."/>
            <person name="Zhu H."/>
        </authorList>
    </citation>
    <scope>NUCLEOTIDE SEQUENCE [LARGE SCALE GENOMIC DNA]</scope>
    <source>
        <strain evidence="5 6">DSM 7418</strain>
    </source>
</reference>
<keyword evidence="6" id="KW-1185">Reference proteome</keyword>
<dbReference type="InterPro" id="IPR040771">
    <property type="entry name" value="TLP1_add_C"/>
</dbReference>
<dbReference type="GO" id="GO:0016746">
    <property type="term" value="F:acyltransferase activity"/>
    <property type="evidence" value="ECO:0007669"/>
    <property type="project" value="UniProtKB-KW"/>
</dbReference>
<evidence type="ECO:0000256" key="3">
    <source>
        <dbReference type="ARBA" id="ARBA00023315"/>
    </source>
</evidence>
<evidence type="ECO:0000259" key="4">
    <source>
        <dbReference type="Pfam" id="PF18313"/>
    </source>
</evidence>
<dbReference type="PANTHER" id="PTHR18919:SF139">
    <property type="entry name" value="THIOLASE-LIKE PROTEIN TYPE 1 ADDITIONAL C-TERMINAL DOMAIN-CONTAINING PROTEIN"/>
    <property type="match status" value="1"/>
</dbReference>
<evidence type="ECO:0000313" key="5">
    <source>
        <dbReference type="EMBL" id="PCG13978.1"/>
    </source>
</evidence>
<dbReference type="EMBL" id="NWVC01000005">
    <property type="protein sequence ID" value="PCG13978.1"/>
    <property type="molecule type" value="Genomic_DNA"/>
</dbReference>
<accession>A0A2A4I764</accession>
<dbReference type="InterPro" id="IPR016039">
    <property type="entry name" value="Thiolase-like"/>
</dbReference>
<keyword evidence="3" id="KW-0012">Acyltransferase</keyword>
<sequence length="503" mass="52934">MSVDPERVAVIVGVGQVNDRPADPAQGMEPVALMRAALEAADRDAGGGWLADVASLGVVQQISFRDQNPLADKVAATIGAGGAAAYESVGPNGDSPILLLNEAANRIARGEVRVAAVVGAEALRTASQRAARAAKTSVAEQNPMANLAKRAAPGYRQRYGLAMPVDVYPLYENAGRAAYRQTLAEGQRESGEIWSRFSQVAAQTPAAWIHAPRTPEEVLTPTADNRPIAFPYTKLMVANSSVNQGAGFIVTSWAEARRRGVPEARIVHVGRGAAAHESDDYLARDRYDMSPSMATCLTRTLEWNGVTVDDLDLVELYSCFPCVPKMARRVIGWPVERPATVFGGLTFGGGPIGNYMSHAVAEMVDALRAGAGAKGLLFANGGYATHNHAIVLATDPPPGAGAAHDFDVQAEADAARGPVPELVKDYVGQATVETYTVFYKRDGSPRAGVIVARTPAGQRTLAKVPGEDAATIAWLTDGAAEPVGSVGEIVAQGEEMVWTRATG</sequence>
<organism evidence="5 6">
    <name type="scientific">Sphingomonas adhaesiva</name>
    <dbReference type="NCBI Taxonomy" id="28212"/>
    <lineage>
        <taxon>Bacteria</taxon>
        <taxon>Pseudomonadati</taxon>
        <taxon>Pseudomonadota</taxon>
        <taxon>Alphaproteobacteria</taxon>
        <taxon>Sphingomonadales</taxon>
        <taxon>Sphingomonadaceae</taxon>
        <taxon>Sphingomonas</taxon>
    </lineage>
</organism>